<sequence>MDSSKSSKAQTNKAMIPVNESLLLLHLYTHLECELSPPFGINDRLISLCLPLRGDKFAITSSAYASPRTTFDGAENKLYEDLHALLTTVPKADKLIVPGDVDLRVGTDHATAPSNPDKDLLPPDAAEGDLDALPVEIMPPVGLYPRLEARSTRRTGDTGNRPYRRMDGSPYRHFQDEASSATTQETPSNEMANRLAKLPVTDGNASVENRWCHLRNTVQSIALAILGRARRQQQDWFDDNDPPINVLLAEKNRLHKTYVKRPTASKKRLFAEIAALFNNGLGDAGCLDGRKTKYIQGYMDRNECAPKSWRMQHRPVGEQVRYWHERYRWVEMEEAFDDTVGEFAPPEVPKFTSKEINIFKGRVKRG</sequence>
<evidence type="ECO:0000313" key="4">
    <source>
        <dbReference type="WBParaSite" id="SSLN_0000891901-mRNA-1"/>
    </source>
</evidence>
<dbReference type="OrthoDB" id="418748at2759"/>
<dbReference type="AlphaFoldDB" id="A0A183SWI6"/>
<name>A0A183SWI6_SCHSO</name>
<feature type="compositionally biased region" description="Basic and acidic residues" evidence="1">
    <location>
        <begin position="147"/>
        <end position="156"/>
    </location>
</feature>
<evidence type="ECO:0000313" key="3">
    <source>
        <dbReference type="Proteomes" id="UP000275846"/>
    </source>
</evidence>
<evidence type="ECO:0000313" key="2">
    <source>
        <dbReference type="EMBL" id="VDL94969.1"/>
    </source>
</evidence>
<feature type="compositionally biased region" description="Polar residues" evidence="1">
    <location>
        <begin position="177"/>
        <end position="190"/>
    </location>
</feature>
<dbReference type="WBParaSite" id="SSLN_0000891901-mRNA-1">
    <property type="protein sequence ID" value="SSLN_0000891901-mRNA-1"/>
    <property type="gene ID" value="SSLN_0000891901"/>
</dbReference>
<evidence type="ECO:0000256" key="1">
    <source>
        <dbReference type="SAM" id="MobiDB-lite"/>
    </source>
</evidence>
<gene>
    <name evidence="2" type="ORF">SSLN_LOCUS8584</name>
</gene>
<reference evidence="4" key="1">
    <citation type="submission" date="2016-06" db="UniProtKB">
        <authorList>
            <consortium name="WormBaseParasite"/>
        </authorList>
    </citation>
    <scope>IDENTIFICATION</scope>
</reference>
<protein>
    <submittedName>
        <fullName evidence="2 4">Uncharacterized protein</fullName>
    </submittedName>
</protein>
<reference evidence="2 3" key="2">
    <citation type="submission" date="2018-11" db="EMBL/GenBank/DDBJ databases">
        <authorList>
            <consortium name="Pathogen Informatics"/>
        </authorList>
    </citation>
    <scope>NUCLEOTIDE SEQUENCE [LARGE SCALE GENOMIC DNA]</scope>
    <source>
        <strain evidence="2 3">NST_G2</strain>
    </source>
</reference>
<organism evidence="4">
    <name type="scientific">Schistocephalus solidus</name>
    <name type="common">Tapeworm</name>
    <dbReference type="NCBI Taxonomy" id="70667"/>
    <lineage>
        <taxon>Eukaryota</taxon>
        <taxon>Metazoa</taxon>
        <taxon>Spiralia</taxon>
        <taxon>Lophotrochozoa</taxon>
        <taxon>Platyhelminthes</taxon>
        <taxon>Cestoda</taxon>
        <taxon>Eucestoda</taxon>
        <taxon>Diphyllobothriidea</taxon>
        <taxon>Diphyllobothriidae</taxon>
        <taxon>Schistocephalus</taxon>
    </lineage>
</organism>
<keyword evidence="3" id="KW-1185">Reference proteome</keyword>
<feature type="region of interest" description="Disordered" evidence="1">
    <location>
        <begin position="144"/>
        <end position="190"/>
    </location>
</feature>
<feature type="region of interest" description="Disordered" evidence="1">
    <location>
        <begin position="107"/>
        <end position="126"/>
    </location>
</feature>
<dbReference type="EMBL" id="UYSU01034734">
    <property type="protein sequence ID" value="VDL94969.1"/>
    <property type="molecule type" value="Genomic_DNA"/>
</dbReference>
<accession>A0A183SWI6</accession>
<dbReference type="Proteomes" id="UP000275846">
    <property type="component" value="Unassembled WGS sequence"/>
</dbReference>
<proteinExistence type="predicted"/>